<sequence>MKDPSARKPAAGPAGTELMAHDNESRSAPTSSSEAHAQLLYESLEQYNEGRRRRRPSVILGALIVLFLSSAGGIILAIVLMAKVVATEAVCLSRDLLLFAGIMSLLYICLHIRGARKNYKREGPGPPQIYGNYLHASALLVARLGIVVWITALVATAIMIARAIPLEGFLSKVPILNLLICIGAIPAFLIISVTIERNSTPFATAAISSPSLLAHRAVEYTDDIATDMSVSRRSSLKRKTSQKGSVLTLATEEIWAARYNEKREILTEKVAPILPKVNLIPSSPIPPIPKELEPTHAQAIPQPAYFPGGWRAEWNNGTAEVAPSHRSSGSPHQ</sequence>
<name>A0ACC2J936_9PEZI</name>
<accession>A0ACC2J936</accession>
<keyword evidence="2" id="KW-1185">Reference proteome</keyword>
<proteinExistence type="predicted"/>
<dbReference type="Proteomes" id="UP001153332">
    <property type="component" value="Unassembled WGS sequence"/>
</dbReference>
<reference evidence="1" key="1">
    <citation type="submission" date="2022-12" db="EMBL/GenBank/DDBJ databases">
        <title>Genome Sequence of Lasiodiplodia mahajangana.</title>
        <authorList>
            <person name="Buettner E."/>
        </authorList>
    </citation>
    <scope>NUCLEOTIDE SEQUENCE</scope>
    <source>
        <strain evidence="1">VT137</strain>
    </source>
</reference>
<organism evidence="1 2">
    <name type="scientific">Lasiodiplodia mahajangana</name>
    <dbReference type="NCBI Taxonomy" id="1108764"/>
    <lineage>
        <taxon>Eukaryota</taxon>
        <taxon>Fungi</taxon>
        <taxon>Dikarya</taxon>
        <taxon>Ascomycota</taxon>
        <taxon>Pezizomycotina</taxon>
        <taxon>Dothideomycetes</taxon>
        <taxon>Dothideomycetes incertae sedis</taxon>
        <taxon>Botryosphaeriales</taxon>
        <taxon>Botryosphaeriaceae</taxon>
        <taxon>Lasiodiplodia</taxon>
    </lineage>
</organism>
<comment type="caution">
    <text evidence="1">The sequence shown here is derived from an EMBL/GenBank/DDBJ whole genome shotgun (WGS) entry which is preliminary data.</text>
</comment>
<protein>
    <submittedName>
        <fullName evidence="1">Uncharacterized protein</fullName>
    </submittedName>
</protein>
<dbReference type="EMBL" id="JAPUUL010003256">
    <property type="protein sequence ID" value="KAJ8123895.1"/>
    <property type="molecule type" value="Genomic_DNA"/>
</dbReference>
<gene>
    <name evidence="1" type="ORF">O1611_g9485</name>
</gene>
<evidence type="ECO:0000313" key="2">
    <source>
        <dbReference type="Proteomes" id="UP001153332"/>
    </source>
</evidence>
<evidence type="ECO:0000313" key="1">
    <source>
        <dbReference type="EMBL" id="KAJ8123895.1"/>
    </source>
</evidence>